<evidence type="ECO:0000313" key="2">
    <source>
        <dbReference type="EMBL" id="MFD1597914.1"/>
    </source>
</evidence>
<organism evidence="2 3">
    <name type="scientific">Halobellus rarus</name>
    <dbReference type="NCBI Taxonomy" id="1126237"/>
    <lineage>
        <taxon>Archaea</taxon>
        <taxon>Methanobacteriati</taxon>
        <taxon>Methanobacteriota</taxon>
        <taxon>Stenosarchaea group</taxon>
        <taxon>Halobacteria</taxon>
        <taxon>Halobacteriales</taxon>
        <taxon>Haloferacaceae</taxon>
        <taxon>Halobellus</taxon>
    </lineage>
</organism>
<sequence length="382" mass="42793">MKHGLYLLTKSKVEQFEDDWLDGQQIDLVTTTFTAGFHDVVGITWEPGAGASNTRQSLQETFGNTDRNMVIAYEFAGENRGDYGPPARGDFDAKYRSFARDLVSVGMGDAYIAPNHEFSLEWGSKSAYDEPGNYRDGYARVVREMQSVDGADFTFCYAPSQNRIGVADEAWPVQSDYWPSDEPAPIVTPSFYDAGNGVYPDDPSSLTESELEQVRDEAWNQKHKPVLDMWQAFADQRGAKMGFREWGCATEAWTNNGGLDNPEFIHRVLDYAGQHDWVFQTYWNGDSPKHRIYPPEESGLPDVGQAWRDRVLSDLNNTVDSGGSTDSTDTESGTDDTVSAYGGYSRPDEGTLDWHVPLNDNFASIEEDIKDLAERIEQIEST</sequence>
<reference evidence="2 3" key="1">
    <citation type="journal article" date="2019" name="Int. J. Syst. Evol. Microbiol.">
        <title>The Global Catalogue of Microorganisms (GCM) 10K type strain sequencing project: providing services to taxonomists for standard genome sequencing and annotation.</title>
        <authorList>
            <consortium name="The Broad Institute Genomics Platform"/>
            <consortium name="The Broad Institute Genome Sequencing Center for Infectious Disease"/>
            <person name="Wu L."/>
            <person name="Ma J."/>
        </authorList>
    </citation>
    <scope>NUCLEOTIDE SEQUENCE [LARGE SCALE GENOMIC DNA]</scope>
    <source>
        <strain evidence="2 3">CGMCC 1.12121</strain>
    </source>
</reference>
<dbReference type="Proteomes" id="UP001597085">
    <property type="component" value="Unassembled WGS sequence"/>
</dbReference>
<dbReference type="Gene3D" id="3.20.20.80">
    <property type="entry name" value="Glycosidases"/>
    <property type="match status" value="1"/>
</dbReference>
<gene>
    <name evidence="2" type="ORF">ACFSBX_02950</name>
</gene>
<keyword evidence="3" id="KW-1185">Reference proteome</keyword>
<proteinExistence type="predicted"/>
<name>A0ABD6CIC7_9EURY</name>
<feature type="region of interest" description="Disordered" evidence="1">
    <location>
        <begin position="316"/>
        <end position="352"/>
    </location>
</feature>
<dbReference type="InterPro" id="IPR017853">
    <property type="entry name" value="GH"/>
</dbReference>
<protein>
    <recommendedName>
        <fullName evidence="4">GH26 domain-containing protein</fullName>
    </recommendedName>
</protein>
<dbReference type="EMBL" id="JBHUDK010000002">
    <property type="protein sequence ID" value="MFD1597914.1"/>
    <property type="molecule type" value="Genomic_DNA"/>
</dbReference>
<dbReference type="SUPFAM" id="SSF51445">
    <property type="entry name" value="(Trans)glycosidases"/>
    <property type="match status" value="1"/>
</dbReference>
<dbReference type="RefSeq" id="WP_256421283.1">
    <property type="nucleotide sequence ID" value="NZ_JANHDI010000007.1"/>
</dbReference>
<evidence type="ECO:0000256" key="1">
    <source>
        <dbReference type="SAM" id="MobiDB-lite"/>
    </source>
</evidence>
<evidence type="ECO:0000313" key="3">
    <source>
        <dbReference type="Proteomes" id="UP001597085"/>
    </source>
</evidence>
<evidence type="ECO:0008006" key="4">
    <source>
        <dbReference type="Google" id="ProtNLM"/>
    </source>
</evidence>
<comment type="caution">
    <text evidence="2">The sequence shown here is derived from an EMBL/GenBank/DDBJ whole genome shotgun (WGS) entry which is preliminary data.</text>
</comment>
<feature type="compositionally biased region" description="Low complexity" evidence="1">
    <location>
        <begin position="318"/>
        <end position="327"/>
    </location>
</feature>
<dbReference type="AlphaFoldDB" id="A0ABD6CIC7"/>
<accession>A0ABD6CIC7</accession>